<evidence type="ECO:0000313" key="2">
    <source>
        <dbReference type="EMBL" id="KAF6421125.1"/>
    </source>
</evidence>
<comment type="caution">
    <text evidence="2">The sequence shown here is derived from an EMBL/GenBank/DDBJ whole genome shotgun (WGS) entry which is preliminary data.</text>
</comment>
<feature type="compositionally biased region" description="Basic residues" evidence="1">
    <location>
        <begin position="1"/>
        <end position="13"/>
    </location>
</feature>
<dbReference type="InParanoid" id="A0A7J8DDJ5"/>
<feature type="region of interest" description="Disordered" evidence="1">
    <location>
        <begin position="1"/>
        <end position="22"/>
    </location>
</feature>
<dbReference type="GO" id="GO:0005840">
    <property type="term" value="C:ribosome"/>
    <property type="evidence" value="ECO:0007669"/>
    <property type="project" value="UniProtKB-KW"/>
</dbReference>
<accession>A0A7J8DDJ5</accession>
<sequence>MCFSKKHNKKGLKKMQGDHAKAMSTRAKVVKALIQSKEVKPRIPKCGSCKLSQLAYSAHPKLGKRASDRSAKGLRVCWPKAKAKAQTKPQAVSAGPAQARAQAQTPKGAQAPTKAPQ</sequence>
<dbReference type="AlphaFoldDB" id="A0A7J8DDJ5"/>
<proteinExistence type="predicted"/>
<keyword evidence="3" id="KW-1185">Reference proteome</keyword>
<keyword evidence="2" id="KW-0687">Ribonucleoprotein</keyword>
<reference evidence="2 3" key="1">
    <citation type="journal article" date="2020" name="Nature">
        <title>Six reference-quality genomes reveal evolution of bat adaptations.</title>
        <authorList>
            <person name="Jebb D."/>
            <person name="Huang Z."/>
            <person name="Pippel M."/>
            <person name="Hughes G.M."/>
            <person name="Lavrichenko K."/>
            <person name="Devanna P."/>
            <person name="Winkler S."/>
            <person name="Jermiin L.S."/>
            <person name="Skirmuntt E.C."/>
            <person name="Katzourakis A."/>
            <person name="Burkitt-Gray L."/>
            <person name="Ray D.A."/>
            <person name="Sullivan K.A.M."/>
            <person name="Roscito J.G."/>
            <person name="Kirilenko B.M."/>
            <person name="Davalos L.M."/>
            <person name="Corthals A.P."/>
            <person name="Power M.L."/>
            <person name="Jones G."/>
            <person name="Ransome R.D."/>
            <person name="Dechmann D.K.N."/>
            <person name="Locatelli A.G."/>
            <person name="Puechmaille S.J."/>
            <person name="Fedrigo O."/>
            <person name="Jarvis E.D."/>
            <person name="Hiller M."/>
            <person name="Vernes S.C."/>
            <person name="Myers E.W."/>
            <person name="Teeling E.C."/>
        </authorList>
    </citation>
    <scope>NUCLEOTIDE SEQUENCE [LARGE SCALE GENOMIC DNA]</scope>
    <source>
        <strain evidence="2">MMolMol1</strain>
        <tissue evidence="2">Muscle</tissue>
    </source>
</reference>
<gene>
    <name evidence="2" type="ORF">HJG59_015827</name>
</gene>
<keyword evidence="2" id="KW-0689">Ribosomal protein</keyword>
<protein>
    <submittedName>
        <fullName evidence="2">Ribosomal protein L29</fullName>
    </submittedName>
</protein>
<name>A0A7J8DDJ5_MOLMO</name>
<evidence type="ECO:0000313" key="3">
    <source>
        <dbReference type="Proteomes" id="UP000550707"/>
    </source>
</evidence>
<organism evidence="2 3">
    <name type="scientific">Molossus molossus</name>
    <name type="common">Pallas' mastiff bat</name>
    <name type="synonym">Vespertilio molossus</name>
    <dbReference type="NCBI Taxonomy" id="27622"/>
    <lineage>
        <taxon>Eukaryota</taxon>
        <taxon>Metazoa</taxon>
        <taxon>Chordata</taxon>
        <taxon>Craniata</taxon>
        <taxon>Vertebrata</taxon>
        <taxon>Euteleostomi</taxon>
        <taxon>Mammalia</taxon>
        <taxon>Eutheria</taxon>
        <taxon>Laurasiatheria</taxon>
        <taxon>Chiroptera</taxon>
        <taxon>Yangochiroptera</taxon>
        <taxon>Molossidae</taxon>
        <taxon>Molossus</taxon>
    </lineage>
</organism>
<dbReference type="Proteomes" id="UP000550707">
    <property type="component" value="Unassembled WGS sequence"/>
</dbReference>
<dbReference type="EMBL" id="JACASF010000018">
    <property type="protein sequence ID" value="KAF6421125.1"/>
    <property type="molecule type" value="Genomic_DNA"/>
</dbReference>
<feature type="region of interest" description="Disordered" evidence="1">
    <location>
        <begin position="80"/>
        <end position="117"/>
    </location>
</feature>
<evidence type="ECO:0000256" key="1">
    <source>
        <dbReference type="SAM" id="MobiDB-lite"/>
    </source>
</evidence>